<dbReference type="InterPro" id="IPR002884">
    <property type="entry name" value="P_dom"/>
</dbReference>
<dbReference type="Gene3D" id="2.60.120.260">
    <property type="entry name" value="Galactose-binding domain-like"/>
    <property type="match status" value="2"/>
</dbReference>
<comment type="caution">
    <text evidence="8">The sequence shown here is derived from an EMBL/GenBank/DDBJ whole genome shotgun (WGS) entry which is preliminary data.</text>
</comment>
<dbReference type="Pfam" id="PF13583">
    <property type="entry name" value="Reprolysin_4"/>
    <property type="match status" value="1"/>
</dbReference>
<evidence type="ECO:0000259" key="7">
    <source>
        <dbReference type="PROSITE" id="PS51829"/>
    </source>
</evidence>
<dbReference type="GO" id="GO:0008237">
    <property type="term" value="F:metallopeptidase activity"/>
    <property type="evidence" value="ECO:0007669"/>
    <property type="project" value="UniProtKB-KW"/>
</dbReference>
<evidence type="ECO:0000313" key="9">
    <source>
        <dbReference type="Proteomes" id="UP001501682"/>
    </source>
</evidence>
<keyword evidence="4" id="KW-0106">Calcium</keyword>
<dbReference type="Pfam" id="PF01483">
    <property type="entry name" value="P_proprotein"/>
    <property type="match status" value="2"/>
</dbReference>
<organism evidence="8 9">
    <name type="scientific">Winogradskyella damuponensis</name>
    <dbReference type="NCBI Taxonomy" id="943939"/>
    <lineage>
        <taxon>Bacteria</taxon>
        <taxon>Pseudomonadati</taxon>
        <taxon>Bacteroidota</taxon>
        <taxon>Flavobacteriia</taxon>
        <taxon>Flavobacteriales</taxon>
        <taxon>Flavobacteriaceae</taxon>
        <taxon>Winogradskyella</taxon>
    </lineage>
</organism>
<dbReference type="InterPro" id="IPR013783">
    <property type="entry name" value="Ig-like_fold"/>
</dbReference>
<dbReference type="SUPFAM" id="SSF103647">
    <property type="entry name" value="TSP type-3 repeat"/>
    <property type="match status" value="1"/>
</dbReference>
<name>A0ABP8CPN8_9FLAO</name>
<dbReference type="PROSITE" id="PS51234">
    <property type="entry name" value="TSP3"/>
    <property type="match status" value="1"/>
</dbReference>
<dbReference type="SUPFAM" id="SSF49785">
    <property type="entry name" value="Galactose-binding domain-like"/>
    <property type="match status" value="2"/>
</dbReference>
<dbReference type="SUPFAM" id="SSF55486">
    <property type="entry name" value="Metalloproteases ('zincins'), catalytic domain"/>
    <property type="match status" value="1"/>
</dbReference>
<dbReference type="InterPro" id="IPR024079">
    <property type="entry name" value="MetalloPept_cat_dom_sf"/>
</dbReference>
<evidence type="ECO:0000259" key="6">
    <source>
        <dbReference type="PROSITE" id="PS50853"/>
    </source>
</evidence>
<protein>
    <submittedName>
        <fullName evidence="8">Zinc-dependent metalloprotease family protein</fullName>
    </submittedName>
</protein>
<dbReference type="InterPro" id="IPR017897">
    <property type="entry name" value="Thrombospondin_3_rpt"/>
</dbReference>
<dbReference type="InterPro" id="IPR028974">
    <property type="entry name" value="TSP_type-3_rpt"/>
</dbReference>
<dbReference type="InterPro" id="IPR026444">
    <property type="entry name" value="Secre_tail"/>
</dbReference>
<dbReference type="InterPro" id="IPR008979">
    <property type="entry name" value="Galactose-bd-like_sf"/>
</dbReference>
<evidence type="ECO:0000256" key="4">
    <source>
        <dbReference type="ARBA" id="ARBA00022837"/>
    </source>
</evidence>
<dbReference type="InterPro" id="IPR036116">
    <property type="entry name" value="FN3_sf"/>
</dbReference>
<reference evidence="9" key="1">
    <citation type="journal article" date="2019" name="Int. J. Syst. Evol. Microbiol.">
        <title>The Global Catalogue of Microorganisms (GCM) 10K type strain sequencing project: providing services to taxonomists for standard genome sequencing and annotation.</title>
        <authorList>
            <consortium name="The Broad Institute Genomics Platform"/>
            <consortium name="The Broad Institute Genome Sequencing Center for Infectious Disease"/>
            <person name="Wu L."/>
            <person name="Ma J."/>
        </authorList>
    </citation>
    <scope>NUCLEOTIDE SEQUENCE [LARGE SCALE GENOMIC DNA]</scope>
    <source>
        <strain evidence="9">JCM 17633</strain>
    </source>
</reference>
<evidence type="ECO:0000313" key="8">
    <source>
        <dbReference type="EMBL" id="GAA4241881.1"/>
    </source>
</evidence>
<dbReference type="PANTHER" id="PTHR10199:SF100">
    <property type="entry name" value="THROMBOSPONDIN, ISOFORM A"/>
    <property type="match status" value="1"/>
</dbReference>
<dbReference type="PROSITE" id="PS51829">
    <property type="entry name" value="P_HOMO_B"/>
    <property type="match status" value="2"/>
</dbReference>
<evidence type="ECO:0000256" key="5">
    <source>
        <dbReference type="SAM" id="SignalP"/>
    </source>
</evidence>
<keyword evidence="8" id="KW-0482">Metalloprotease</keyword>
<keyword evidence="1" id="KW-0645">Protease</keyword>
<accession>A0ABP8CPN8</accession>
<dbReference type="PANTHER" id="PTHR10199">
    <property type="entry name" value="THROMBOSPONDIN"/>
    <property type="match status" value="1"/>
</dbReference>
<dbReference type="Gene3D" id="2.60.40.10">
    <property type="entry name" value="Immunoglobulins"/>
    <property type="match status" value="2"/>
</dbReference>
<dbReference type="Proteomes" id="UP001501682">
    <property type="component" value="Unassembled WGS sequence"/>
</dbReference>
<feature type="signal peptide" evidence="5">
    <location>
        <begin position="1"/>
        <end position="22"/>
    </location>
</feature>
<feature type="chain" id="PRO_5045589392" evidence="5">
    <location>
        <begin position="23"/>
        <end position="1321"/>
    </location>
</feature>
<feature type="domain" description="Fibronectin type-III" evidence="6">
    <location>
        <begin position="779"/>
        <end position="869"/>
    </location>
</feature>
<gene>
    <name evidence="8" type="ORF">GCM10022292_10050</name>
</gene>
<dbReference type="EMBL" id="BAABCB010000007">
    <property type="protein sequence ID" value="GAA4241881.1"/>
    <property type="molecule type" value="Genomic_DNA"/>
</dbReference>
<keyword evidence="3" id="KW-0378">Hydrolase</keyword>
<dbReference type="NCBIfam" id="TIGR04183">
    <property type="entry name" value="Por_Secre_tail"/>
    <property type="match status" value="1"/>
</dbReference>
<dbReference type="SUPFAM" id="SSF49265">
    <property type="entry name" value="Fibronectin type III"/>
    <property type="match status" value="1"/>
</dbReference>
<sequence>MKTKLHFVLALSLFLSVFSVTAQQSYWKKTNKNELNANGSNSTLNQKFYQTYQLDIETFKAQLINAPLRSVTTTTSNTKVYLPNLEGELEQFMVVETPVLSEELSLEYPNIKTYLGFSTRVPGARARFSITPQGLQSMVTYPDAPMHFLVPLSKTDATSYILYNRAARTEKLKEFECLTEDVFIENDTIEYAGRDANDQILRTLRIAISTTGEYTNFWDDGNAGNGGAQDDALAQVVSTLNRVNEIYEVDMAVTFVLVTGKEIIYANAGSDPYTGSLNSQLQTTLTNNIGEANYDIGHLFTYDDNNGNAGCIGCVCVDGEKGSGFSAHEFTDNDGGPYMSDFFDIDYVPHEMGHQLGANHTYSNFSENTGVNVEPGSGTTIMGYAGITGNNDVQDHSDPYFHYASITQILDNLNVRTCWTSTPITNNPPVSNAGLDYTIPVGTAFVLKGAATDADGSDVLTYTWEQIDDGTTNFGNFGPNKTSGAVWRSRPPSTSPDRYMPIIERVISGQLTETNPVVTANNSSWETVSNVGRTLNFALTIRDRSEADGVGQTPQSDFDTMTVTVEDASGPFVVTSQTTNEIWDAGSSQTVTWDVANTDSGSVNTPTVNILLSTDGGYTFPFVMATAVPNDGSHDVTVPITGGDSTTVRVKVEGNNNIFYAINPTNFTIQESEFVLNVAESSVDVCTPDNAVFTFTYNTFLGFSDTTIFSASDLPEGVTATFSPSSATADGTEVTVTINGIGALSSGNYPFNLVGTSGAITKTSEVEFNVYDSNLSTLNLLTPSNGATDVPADAAVFTWDADSNATMYDIDVATDAGFTNIVATSTVDNPTYTVTTLNVLTSYFWRVRSSNDCGLGNYSQSSFTTANISCASYDSADTPLSIPDFNTSGVSSIINVPTPSIISDINVTVNVTHNWVGDVTLKLIAPNGTEIPLSTSNGGNGSDYVGTVFDNEAGALITAGVAPFTGAFQPEGDLSALNGSLSGGDWILNASDTEFFIGGNLESWSIEICGVIQADDDNDGIPNDSDNCPMTANSDQADLDGDGIGDVCDDDIDGDTILNDNDNCPLYANTDQADTNENGIGDVCDFECSITSATDTPITISNVGNVVYTSTISIANTGLVSDVNVLLNISHSYTSDLDISITSPSGTVVELSTDNGGSGDNYTDTLFDGEASASISSASAPFTGSFLPEGDLSAIYGESAAGDWTLAVVDDADGDGGSIEEFTLELCVLPLLSVNEVAFNSDLNIYPNPNNGTFNITMRNPISNKVDIEVYDINGRRIFEKRFNSTQIVDEQINLSQIQSGIYLVKVKDGNHQIIKKIVVN</sequence>
<evidence type="ECO:0000256" key="3">
    <source>
        <dbReference type="ARBA" id="ARBA00022801"/>
    </source>
</evidence>
<keyword evidence="2 5" id="KW-0732">Signal</keyword>
<dbReference type="Gene3D" id="3.40.390.10">
    <property type="entry name" value="Collagenase (Catalytic Domain)"/>
    <property type="match status" value="1"/>
</dbReference>
<dbReference type="Pfam" id="PF02412">
    <property type="entry name" value="TSP_3"/>
    <property type="match status" value="2"/>
</dbReference>
<dbReference type="InterPro" id="IPR003961">
    <property type="entry name" value="FN3_dom"/>
</dbReference>
<feature type="domain" description="P/Homo B" evidence="7">
    <location>
        <begin position="864"/>
        <end position="1014"/>
    </location>
</feature>
<evidence type="ECO:0000256" key="1">
    <source>
        <dbReference type="ARBA" id="ARBA00022670"/>
    </source>
</evidence>
<feature type="domain" description="P/Homo B" evidence="7">
    <location>
        <begin position="1075"/>
        <end position="1235"/>
    </location>
</feature>
<proteinExistence type="predicted"/>
<dbReference type="PROSITE" id="PS50853">
    <property type="entry name" value="FN3"/>
    <property type="match status" value="1"/>
</dbReference>
<dbReference type="RefSeq" id="WP_344713018.1">
    <property type="nucleotide sequence ID" value="NZ_BAABCB010000007.1"/>
</dbReference>
<keyword evidence="9" id="KW-1185">Reference proteome</keyword>
<dbReference type="Pfam" id="PF18962">
    <property type="entry name" value="Por_Secre_tail"/>
    <property type="match status" value="1"/>
</dbReference>
<dbReference type="InterPro" id="IPR003367">
    <property type="entry name" value="Thrombospondin_3-like_rpt"/>
</dbReference>
<evidence type="ECO:0000256" key="2">
    <source>
        <dbReference type="ARBA" id="ARBA00022729"/>
    </source>
</evidence>